<proteinExistence type="predicted"/>
<comment type="caution">
    <text evidence="1">The sequence shown here is derived from an EMBL/GenBank/DDBJ whole genome shotgun (WGS) entry which is preliminary data.</text>
</comment>
<dbReference type="EMBL" id="QUZM01000007">
    <property type="protein sequence ID" value="RFF41052.1"/>
    <property type="molecule type" value="Genomic_DNA"/>
</dbReference>
<name>A0A3E1KP77_9XANT</name>
<protein>
    <submittedName>
        <fullName evidence="1">Cyclic lactone autoinducer peptide</fullName>
    </submittedName>
</protein>
<evidence type="ECO:0000313" key="1">
    <source>
        <dbReference type="EMBL" id="RFF41052.1"/>
    </source>
</evidence>
<accession>A0A3E1KP77</accession>
<dbReference type="NCBIfam" id="TIGR04223">
    <property type="entry name" value="quorum_AgrD"/>
    <property type="match status" value="1"/>
</dbReference>
<sequence>MSAVTSATGHLMSLACRAVRRNCVNAAVCWCGLHQPKRPVM</sequence>
<dbReference type="Proteomes" id="UP000259570">
    <property type="component" value="Unassembled WGS sequence"/>
</dbReference>
<dbReference type="InterPro" id="IPR009229">
    <property type="entry name" value="AgrD"/>
</dbReference>
<reference evidence="1 2" key="1">
    <citation type="submission" date="2018-08" db="EMBL/GenBank/DDBJ databases">
        <title>Genome sequencing of X. nasturtii WHRI 8984.</title>
        <authorList>
            <person name="Studholme D.J."/>
            <person name="Mchugh J."/>
            <person name="Vicente J."/>
        </authorList>
    </citation>
    <scope>NUCLEOTIDE SEQUENCE [LARGE SCALE GENOMIC DNA]</scope>
    <source>
        <strain evidence="1 2">WHRI 8984</strain>
    </source>
</reference>
<evidence type="ECO:0000313" key="2">
    <source>
        <dbReference type="Proteomes" id="UP000259570"/>
    </source>
</evidence>
<organism evidence="1 2">
    <name type="scientific">Xanthomonas nasturtii</name>
    <dbReference type="NCBI Taxonomy" id="1843581"/>
    <lineage>
        <taxon>Bacteria</taxon>
        <taxon>Pseudomonadati</taxon>
        <taxon>Pseudomonadota</taxon>
        <taxon>Gammaproteobacteria</taxon>
        <taxon>Lysobacterales</taxon>
        <taxon>Lysobacteraceae</taxon>
        <taxon>Xanthomonas</taxon>
    </lineage>
</organism>
<gene>
    <name evidence="1" type="ORF">DZD52_05505</name>
</gene>
<dbReference type="AlphaFoldDB" id="A0A3E1KP77"/>